<dbReference type="Gene3D" id="3.40.50.300">
    <property type="entry name" value="P-loop containing nucleotide triphosphate hydrolases"/>
    <property type="match status" value="1"/>
</dbReference>
<reference evidence="6" key="1">
    <citation type="journal article" date="2021" name="BMC Genomics">
        <title>Chromosome-level genome assembly and manually-curated proteome of model necrotroph Parastagonospora nodorum Sn15 reveals a genome-wide trove of candidate effector homologs, and redundancy of virulence-related functions within an accessory chromosome.</title>
        <authorList>
            <person name="Bertazzoni S."/>
            <person name="Jones D.A.B."/>
            <person name="Phan H.T."/>
            <person name="Tan K.-C."/>
            <person name="Hane J.K."/>
        </authorList>
    </citation>
    <scope>NUCLEOTIDE SEQUENCE [LARGE SCALE GENOMIC DNA]</scope>
    <source>
        <strain evidence="6">SN15 / ATCC MYA-4574 / FGSC 10173)</strain>
    </source>
</reference>
<feature type="domain" description="DUF676" evidence="3">
    <location>
        <begin position="58"/>
        <end position="182"/>
    </location>
</feature>
<dbReference type="InterPro" id="IPR029058">
    <property type="entry name" value="AB_hydrolase_fold"/>
</dbReference>
<proteinExistence type="inferred from homology"/>
<keyword evidence="6" id="KW-1185">Reference proteome</keyword>
<dbReference type="AlphaFoldDB" id="A0A7U2EYD1"/>
<dbReference type="InterPro" id="IPR011990">
    <property type="entry name" value="TPR-like_helical_dom_sf"/>
</dbReference>
<dbReference type="InterPro" id="IPR002182">
    <property type="entry name" value="NB-ARC"/>
</dbReference>
<dbReference type="SUPFAM" id="SSF52540">
    <property type="entry name" value="P-loop containing nucleoside triphosphate hydrolases"/>
    <property type="match status" value="1"/>
</dbReference>
<sequence length="1152" mass="129807">MPLSAHKFLLYILPRNNLLWVLVRVLAFFRSFMMAPHRLGKLREVASHEGARDCDIDIVLVPGIGTSSADTWPFTSRAWLRNILPQAKCRARVLAFEYSCPVDENFSWEDLLMQGYQLLQELANARSTLDSGEGLVRPILFVCHSIGGVILKQALCIANEQLNHYEFLVNAVALIVFLSTPHSPSVKEDTLSHFMSVLKATTRKSIKIPSARIERESNILQGLTNRFEGIFFRTPVLSVYETIETRINDRVFRTRMQKLVDESTCTTHAPMEKTLGIGLDHMHMCHFDQSKVPESSELAAFIMNALDNATELITSRLKACEALATSEDKLRRLIDITVEFTYATMSSYSPTASEVAVKAFELPLHSTAHASNGSSTAGYEVITTTTAVESDRPQLRLPCVLLETSTPNLTFRGRDDVINVIGQELLPPKTKLVSSQNTGLRQFALCAMGGMGKTEIAQEFAIRYREEFDAIFWVQADEIAKINQSYQRISTELGLEKSSESHSEVVSRELVKGWLSNPWRDHTAGESFNPSSEVNWLIIFDNADDPMILTDYWPQGSGAVLITSRDPLTKTLFSARTSGIDLGPLSDEAGASLFLLLTGADAEEDGEQMARRNTQLLGGVPLAISQMAGIIRRQDLSLNEFHDLYTDAAEHLDLYDTRTGDASTRGYAHSISTVWAIEKLNPVSRKLLELITFLDADRIPEYLLIEASVLIFATEVNFKKSLYRDTRTELIQSSLVKRNKQKQELSVHRLVQDAVRAKMSASSAKNMFEVVVRLLWVNWPSGMPKPSRPPQYAQPKITDSRSKISRWPLCGQLYPHVLRVHHLFAAVPEPSTLAKLEFSAVLSDAGLYQMERGRTRGFDNFFDTAIAVCEPLVHPDRDCLLGNIYHTLGQVNYENNNVDESRDCMEKSLELQRKVCEEDGIVDERLAMAYAERGLTKMQHGLYEEGIADYEKDREIRESLGTYAPTSKEGNLASAYMALGKLDRADHILTEAITRRIELYGERDKESFRAGWLAYTLGRLRNLQGRYDESLAAHHQALSCFRDTIGDTHPKAALVRHKIAEHYDRLGQHENAINVINEALKIWSQDPDTYKAELARTTFLKANVLETLQKNQKAAVALKVACRMRQELTKDKRSPSSLETDDFEKLVVFWKR</sequence>
<dbReference type="Proteomes" id="UP000663193">
    <property type="component" value="Chromosome 5"/>
</dbReference>
<feature type="domain" description="NB-ARC" evidence="2">
    <location>
        <begin position="431"/>
        <end position="504"/>
    </location>
</feature>
<dbReference type="SUPFAM" id="SSF53474">
    <property type="entry name" value="alpha/beta-Hydrolases"/>
    <property type="match status" value="1"/>
</dbReference>
<organism evidence="5 6">
    <name type="scientific">Phaeosphaeria nodorum (strain SN15 / ATCC MYA-4574 / FGSC 10173)</name>
    <name type="common">Glume blotch fungus</name>
    <name type="synonym">Parastagonospora nodorum</name>
    <dbReference type="NCBI Taxonomy" id="321614"/>
    <lineage>
        <taxon>Eukaryota</taxon>
        <taxon>Fungi</taxon>
        <taxon>Dikarya</taxon>
        <taxon>Ascomycota</taxon>
        <taxon>Pezizomycotina</taxon>
        <taxon>Dothideomycetes</taxon>
        <taxon>Pleosporomycetidae</taxon>
        <taxon>Pleosporales</taxon>
        <taxon>Pleosporineae</taxon>
        <taxon>Phaeosphaeriaceae</taxon>
        <taxon>Parastagonospora</taxon>
    </lineage>
</organism>
<name>A0A7U2EYD1_PHANO</name>
<accession>A0A7U2EYD1</accession>
<dbReference type="InterPro" id="IPR056681">
    <property type="entry name" value="DUF7779"/>
</dbReference>
<protein>
    <recommendedName>
        <fullName evidence="7">NB-ARC domain-containing protein</fullName>
    </recommendedName>
</protein>
<dbReference type="Gene3D" id="1.25.40.10">
    <property type="entry name" value="Tetratricopeptide repeat domain"/>
    <property type="match status" value="2"/>
</dbReference>
<dbReference type="PANTHER" id="PTHR35205:SF1">
    <property type="entry name" value="ZU5 DOMAIN-CONTAINING PROTEIN"/>
    <property type="match status" value="1"/>
</dbReference>
<evidence type="ECO:0000259" key="2">
    <source>
        <dbReference type="Pfam" id="PF00931"/>
    </source>
</evidence>
<dbReference type="SUPFAM" id="SSF48452">
    <property type="entry name" value="TPR-like"/>
    <property type="match status" value="1"/>
</dbReference>
<dbReference type="InterPro" id="IPR027417">
    <property type="entry name" value="P-loop_NTPase"/>
</dbReference>
<dbReference type="VEuPathDB" id="FungiDB:JI435_028730"/>
<dbReference type="EMBL" id="CP069027">
    <property type="protein sequence ID" value="QRC95151.1"/>
    <property type="molecule type" value="Genomic_DNA"/>
</dbReference>
<dbReference type="SMART" id="SM00028">
    <property type="entry name" value="TPR"/>
    <property type="match status" value="6"/>
</dbReference>
<dbReference type="InterPro" id="IPR007751">
    <property type="entry name" value="DUF676_lipase-like"/>
</dbReference>
<evidence type="ECO:0000313" key="5">
    <source>
        <dbReference type="EMBL" id="QRC95151.1"/>
    </source>
</evidence>
<dbReference type="Gene3D" id="3.40.50.1820">
    <property type="entry name" value="alpha/beta hydrolase"/>
    <property type="match status" value="1"/>
</dbReference>
<evidence type="ECO:0000259" key="4">
    <source>
        <dbReference type="Pfam" id="PF25000"/>
    </source>
</evidence>
<evidence type="ECO:0000313" key="6">
    <source>
        <dbReference type="Proteomes" id="UP000663193"/>
    </source>
</evidence>
<dbReference type="Pfam" id="PF13424">
    <property type="entry name" value="TPR_12"/>
    <property type="match status" value="1"/>
</dbReference>
<dbReference type="Pfam" id="PF00931">
    <property type="entry name" value="NB-ARC"/>
    <property type="match status" value="1"/>
</dbReference>
<comment type="similarity">
    <text evidence="1">Belongs to the putative lipase ROG1 family.</text>
</comment>
<evidence type="ECO:0000259" key="3">
    <source>
        <dbReference type="Pfam" id="PF05057"/>
    </source>
</evidence>
<evidence type="ECO:0008006" key="7">
    <source>
        <dbReference type="Google" id="ProtNLM"/>
    </source>
</evidence>
<dbReference type="Pfam" id="PF13374">
    <property type="entry name" value="TPR_10"/>
    <property type="match status" value="2"/>
</dbReference>
<dbReference type="OrthoDB" id="6161812at2759"/>
<dbReference type="Pfam" id="PF25000">
    <property type="entry name" value="DUF7779"/>
    <property type="match status" value="1"/>
</dbReference>
<dbReference type="PANTHER" id="PTHR35205">
    <property type="entry name" value="NB-ARC AND TPR DOMAIN PROTEIN"/>
    <property type="match status" value="1"/>
</dbReference>
<dbReference type="Pfam" id="PF05057">
    <property type="entry name" value="DUF676"/>
    <property type="match status" value="1"/>
</dbReference>
<evidence type="ECO:0000256" key="1">
    <source>
        <dbReference type="ARBA" id="ARBA00007920"/>
    </source>
</evidence>
<gene>
    <name evidence="5" type="ORF">JI435_028730</name>
</gene>
<dbReference type="InterPro" id="IPR019734">
    <property type="entry name" value="TPR_rpt"/>
</dbReference>
<feature type="domain" description="DUF7779" evidence="4">
    <location>
        <begin position="675"/>
        <end position="762"/>
    </location>
</feature>
<dbReference type="GO" id="GO:0043531">
    <property type="term" value="F:ADP binding"/>
    <property type="evidence" value="ECO:0007669"/>
    <property type="project" value="InterPro"/>
</dbReference>